<dbReference type="Proteomes" id="UP000054498">
    <property type="component" value="Unassembled WGS sequence"/>
</dbReference>
<feature type="cross-link" description="Glycyl lysine isopeptide (Lys-Gly) (interchain with G-Cter in SUMO2)" evidence="8">
    <location>
        <position position="127"/>
    </location>
</feature>
<keyword evidence="4 11" id="KW-0418">Kinase</keyword>
<dbReference type="SUPFAM" id="SSF56112">
    <property type="entry name" value="Protein kinase-like (PK-like)"/>
    <property type="match status" value="1"/>
</dbReference>
<keyword evidence="5 7" id="KW-0067">ATP-binding</keyword>
<evidence type="ECO:0000256" key="2">
    <source>
        <dbReference type="ARBA" id="ARBA00022679"/>
    </source>
</evidence>
<evidence type="ECO:0000256" key="8">
    <source>
        <dbReference type="PIRSR" id="PIRSR630616-3"/>
    </source>
</evidence>
<dbReference type="RefSeq" id="XP_013899741.1">
    <property type="nucleotide sequence ID" value="XM_014044287.1"/>
</dbReference>
<dbReference type="GO" id="GO:0005524">
    <property type="term" value="F:ATP binding"/>
    <property type="evidence" value="ECO:0007669"/>
    <property type="project" value="UniProtKB-UniRule"/>
</dbReference>
<evidence type="ECO:0000256" key="5">
    <source>
        <dbReference type="ARBA" id="ARBA00022840"/>
    </source>
</evidence>
<evidence type="ECO:0000313" key="12">
    <source>
        <dbReference type="Proteomes" id="UP000054498"/>
    </source>
</evidence>
<evidence type="ECO:0000256" key="9">
    <source>
        <dbReference type="PROSITE-ProRule" id="PRU10141"/>
    </source>
</evidence>
<dbReference type="EC" id="2.7.11.1" evidence="11"/>
<accession>A0A0D2MJD6</accession>
<evidence type="ECO:0000259" key="10">
    <source>
        <dbReference type="PROSITE" id="PS50011"/>
    </source>
</evidence>
<evidence type="ECO:0000313" key="11">
    <source>
        <dbReference type="EMBL" id="KIZ00722.1"/>
    </source>
</evidence>
<dbReference type="InterPro" id="IPR017441">
    <property type="entry name" value="Protein_kinase_ATP_BS"/>
</dbReference>
<dbReference type="PROSITE" id="PS50011">
    <property type="entry name" value="PROTEIN_KINASE_DOM"/>
    <property type="match status" value="1"/>
</dbReference>
<dbReference type="OrthoDB" id="40902at2759"/>
<evidence type="ECO:0000256" key="4">
    <source>
        <dbReference type="ARBA" id="ARBA00022777"/>
    </source>
</evidence>
<keyword evidence="1" id="KW-0723">Serine/threonine-protein kinase</keyword>
<dbReference type="AlphaFoldDB" id="A0A0D2MJD6"/>
<dbReference type="KEGG" id="mng:MNEG_7242"/>
<keyword evidence="2 11" id="KW-0808">Transferase</keyword>
<dbReference type="CDD" id="cd00180">
    <property type="entry name" value="PKc"/>
    <property type="match status" value="1"/>
</dbReference>
<evidence type="ECO:0000256" key="3">
    <source>
        <dbReference type="ARBA" id="ARBA00022741"/>
    </source>
</evidence>
<dbReference type="Pfam" id="PF00069">
    <property type="entry name" value="Pkinase"/>
    <property type="match status" value="1"/>
</dbReference>
<dbReference type="SMART" id="SM00220">
    <property type="entry name" value="S_TKc"/>
    <property type="match status" value="1"/>
</dbReference>
<keyword evidence="3 7" id="KW-0547">Nucleotide-binding</keyword>
<keyword evidence="12" id="KW-1185">Reference proteome</keyword>
<organism evidence="11 12">
    <name type="scientific">Monoraphidium neglectum</name>
    <dbReference type="NCBI Taxonomy" id="145388"/>
    <lineage>
        <taxon>Eukaryota</taxon>
        <taxon>Viridiplantae</taxon>
        <taxon>Chlorophyta</taxon>
        <taxon>core chlorophytes</taxon>
        <taxon>Chlorophyceae</taxon>
        <taxon>CS clade</taxon>
        <taxon>Sphaeropleales</taxon>
        <taxon>Selenastraceae</taxon>
        <taxon>Monoraphidium</taxon>
    </lineage>
</organism>
<evidence type="ECO:0000256" key="1">
    <source>
        <dbReference type="ARBA" id="ARBA00022527"/>
    </source>
</evidence>
<feature type="binding site" evidence="7 9">
    <location>
        <position position="28"/>
    </location>
    <ligand>
        <name>ATP</name>
        <dbReference type="ChEBI" id="CHEBI:30616"/>
    </ligand>
</feature>
<dbReference type="InterPro" id="IPR030616">
    <property type="entry name" value="Aur-like"/>
</dbReference>
<dbReference type="EMBL" id="KK101481">
    <property type="protein sequence ID" value="KIZ00722.1"/>
    <property type="molecule type" value="Genomic_DNA"/>
</dbReference>
<feature type="domain" description="Protein kinase" evidence="10">
    <location>
        <begin position="1"/>
        <end position="131"/>
    </location>
</feature>
<dbReference type="Gene3D" id="1.10.510.10">
    <property type="entry name" value="Transferase(Phosphotransferase) domain 1"/>
    <property type="match status" value="1"/>
</dbReference>
<evidence type="ECO:0000256" key="6">
    <source>
        <dbReference type="PIRSR" id="PIRSR630616-1"/>
    </source>
</evidence>
<dbReference type="PANTHER" id="PTHR24350">
    <property type="entry name" value="SERINE/THREONINE-PROTEIN KINASE IAL-RELATED"/>
    <property type="match status" value="1"/>
</dbReference>
<gene>
    <name evidence="11" type="ORF">MNEG_7242</name>
</gene>
<dbReference type="GO" id="GO:0004674">
    <property type="term" value="F:protein serine/threonine kinase activity"/>
    <property type="evidence" value="ECO:0007669"/>
    <property type="project" value="UniProtKB-KW"/>
</dbReference>
<dbReference type="PROSITE" id="PS00107">
    <property type="entry name" value="PROTEIN_KINASE_ATP"/>
    <property type="match status" value="1"/>
</dbReference>
<evidence type="ECO:0000256" key="7">
    <source>
        <dbReference type="PIRSR" id="PIRSR630616-2"/>
    </source>
</evidence>
<dbReference type="InterPro" id="IPR011009">
    <property type="entry name" value="Kinase-like_dom_sf"/>
</dbReference>
<dbReference type="InterPro" id="IPR000719">
    <property type="entry name" value="Prot_kinase_dom"/>
</dbReference>
<sequence length="131" mass="14410">MGKIIGIGFFGRVYIGSEIATGREVAIKVMPKQRGKLTRERTLEKLLLEVESLRTLQSTPNAVRLLGVFEDEEEVQMVTELCAGGDLEQLSEQVGNLPERAVALIAYEVLKIVDACHEAHILHGDIKTAVP</sequence>
<reference evidence="11 12" key="1">
    <citation type="journal article" date="2013" name="BMC Genomics">
        <title>Reconstruction of the lipid metabolism for the microalga Monoraphidium neglectum from its genome sequence reveals characteristics suitable for biofuel production.</title>
        <authorList>
            <person name="Bogen C."/>
            <person name="Al-Dilaimi A."/>
            <person name="Albersmeier A."/>
            <person name="Wichmann J."/>
            <person name="Grundmann M."/>
            <person name="Rupp O."/>
            <person name="Lauersen K.J."/>
            <person name="Blifernez-Klassen O."/>
            <person name="Kalinowski J."/>
            <person name="Goesmann A."/>
            <person name="Mussgnug J.H."/>
            <person name="Kruse O."/>
        </authorList>
    </citation>
    <scope>NUCLEOTIDE SEQUENCE [LARGE SCALE GENOMIC DNA]</scope>
    <source>
        <strain evidence="11 12">SAG 48.87</strain>
    </source>
</reference>
<feature type="active site" description="Proton acceptor" evidence="6">
    <location>
        <position position="125"/>
    </location>
</feature>
<protein>
    <submittedName>
        <fullName evidence="11">Calcium-dependent protein kinase 2</fullName>
        <ecNumber evidence="11">2.7.11.1</ecNumber>
    </submittedName>
</protein>
<proteinExistence type="predicted"/>
<name>A0A0D2MJD6_9CHLO</name>
<dbReference type="GeneID" id="25740118"/>